<evidence type="ECO:0000313" key="5">
    <source>
        <dbReference type="Proteomes" id="UP001597492"/>
    </source>
</evidence>
<organism evidence="4 5">
    <name type="scientific">Gulosibacter faecalis</name>
    <dbReference type="NCBI Taxonomy" id="272240"/>
    <lineage>
        <taxon>Bacteria</taxon>
        <taxon>Bacillati</taxon>
        <taxon>Actinomycetota</taxon>
        <taxon>Actinomycetes</taxon>
        <taxon>Micrococcales</taxon>
        <taxon>Microbacteriaceae</taxon>
        <taxon>Gulosibacter</taxon>
    </lineage>
</organism>
<keyword evidence="1 2" id="KW-0592">Phosphate transport</keyword>
<comment type="function">
    <text evidence="2">Plays a role in the regulation of phosphate uptake.</text>
</comment>
<dbReference type="Proteomes" id="UP001597492">
    <property type="component" value="Unassembled WGS sequence"/>
</dbReference>
<dbReference type="NCBIfam" id="TIGR02135">
    <property type="entry name" value="phoU_full"/>
    <property type="match status" value="1"/>
</dbReference>
<evidence type="ECO:0000313" key="4">
    <source>
        <dbReference type="EMBL" id="MFD2756968.1"/>
    </source>
</evidence>
<reference evidence="5" key="1">
    <citation type="journal article" date="2019" name="Int. J. Syst. Evol. Microbiol.">
        <title>The Global Catalogue of Microorganisms (GCM) 10K type strain sequencing project: providing services to taxonomists for standard genome sequencing and annotation.</title>
        <authorList>
            <consortium name="The Broad Institute Genomics Platform"/>
            <consortium name="The Broad Institute Genome Sequencing Center for Infectious Disease"/>
            <person name="Wu L."/>
            <person name="Ma J."/>
        </authorList>
    </citation>
    <scope>NUCLEOTIDE SEQUENCE [LARGE SCALE GENOMIC DNA]</scope>
    <source>
        <strain evidence="5">TISTR 1514</strain>
    </source>
</reference>
<name>A0ABW5UTK1_9MICO</name>
<keyword evidence="2" id="KW-0963">Cytoplasm</keyword>
<sequence length="217" mass="24092">MREIFQQELAQVQTGLIDIAKHVQSAMTRALAAFADSDVATADEVIGDDLKIDEQTAKLDDLTLEILLMQAPVANDLRFIVSTMRMSGSLERMGDLAAHIAQLARMRYPEQSGPLQVRNTLLEMGALDVAQADRLVRLFETEEPALIDEIIAADDELDAKHKSVLDTLGELEKNDDTTTTKIVDATLANRYLERFSDHAVSIARRIRFQQEGPEANS</sequence>
<gene>
    <name evidence="4" type="primary">phoU</name>
    <name evidence="4" type="ORF">ACFSW7_01070</name>
</gene>
<comment type="caution">
    <text evidence="4">The sequence shown here is derived from an EMBL/GenBank/DDBJ whole genome shotgun (WGS) entry which is preliminary data.</text>
</comment>
<dbReference type="RefSeq" id="WP_019618932.1">
    <property type="nucleotide sequence ID" value="NZ_JBHUNE010000001.1"/>
</dbReference>
<comment type="subunit">
    <text evidence="2">Homodimer.</text>
</comment>
<dbReference type="InterPro" id="IPR026022">
    <property type="entry name" value="PhoU_dom"/>
</dbReference>
<dbReference type="PIRSF" id="PIRSF003107">
    <property type="entry name" value="PhoU"/>
    <property type="match status" value="1"/>
</dbReference>
<dbReference type="PANTHER" id="PTHR42930:SF3">
    <property type="entry name" value="PHOSPHATE-SPECIFIC TRANSPORT SYSTEM ACCESSORY PROTEIN PHOU"/>
    <property type="match status" value="1"/>
</dbReference>
<feature type="domain" description="PhoU" evidence="3">
    <location>
        <begin position="18"/>
        <end position="103"/>
    </location>
</feature>
<keyword evidence="5" id="KW-1185">Reference proteome</keyword>
<dbReference type="Gene3D" id="1.20.58.220">
    <property type="entry name" value="Phosphate transport system protein phou homolog 2, domain 2"/>
    <property type="match status" value="1"/>
</dbReference>
<evidence type="ECO:0000259" key="3">
    <source>
        <dbReference type="Pfam" id="PF01895"/>
    </source>
</evidence>
<comment type="similarity">
    <text evidence="2">Belongs to the PhoU family.</text>
</comment>
<keyword evidence="2" id="KW-0813">Transport</keyword>
<dbReference type="EMBL" id="JBHUNE010000001">
    <property type="protein sequence ID" value="MFD2756968.1"/>
    <property type="molecule type" value="Genomic_DNA"/>
</dbReference>
<dbReference type="InterPro" id="IPR038078">
    <property type="entry name" value="PhoU-like_sf"/>
</dbReference>
<feature type="domain" description="PhoU" evidence="3">
    <location>
        <begin position="121"/>
        <end position="206"/>
    </location>
</feature>
<dbReference type="Pfam" id="PF01895">
    <property type="entry name" value="PhoU"/>
    <property type="match status" value="2"/>
</dbReference>
<protein>
    <recommendedName>
        <fullName evidence="2">Phosphate-specific transport system accessory protein PhoU</fullName>
    </recommendedName>
</protein>
<evidence type="ECO:0000256" key="1">
    <source>
        <dbReference type="ARBA" id="ARBA00022592"/>
    </source>
</evidence>
<comment type="subcellular location">
    <subcellularLocation>
        <location evidence="2">Cytoplasm</location>
    </subcellularLocation>
</comment>
<dbReference type="InterPro" id="IPR028366">
    <property type="entry name" value="PhoU"/>
</dbReference>
<dbReference type="PANTHER" id="PTHR42930">
    <property type="entry name" value="PHOSPHATE-SPECIFIC TRANSPORT SYSTEM ACCESSORY PROTEIN PHOU"/>
    <property type="match status" value="1"/>
</dbReference>
<evidence type="ECO:0000256" key="2">
    <source>
        <dbReference type="PIRNR" id="PIRNR003107"/>
    </source>
</evidence>
<dbReference type="SUPFAM" id="SSF109755">
    <property type="entry name" value="PhoU-like"/>
    <property type="match status" value="1"/>
</dbReference>
<accession>A0ABW5UTK1</accession>
<proteinExistence type="inferred from homology"/>